<dbReference type="Gene3D" id="1.10.20.10">
    <property type="entry name" value="Histone, subunit A"/>
    <property type="match status" value="1"/>
</dbReference>
<protein>
    <recommendedName>
        <fullName evidence="3">Transcription factor CBF/NF-Y/archaeal histone domain-containing protein</fullName>
    </recommendedName>
</protein>
<accession>A0ABR4BJX8</accession>
<comment type="caution">
    <text evidence="4">The sequence shown here is derived from an EMBL/GenBank/DDBJ whole genome shotgun (WGS) entry which is preliminary data.</text>
</comment>
<comment type="subcellular location">
    <subcellularLocation>
        <location evidence="1">Nucleus</location>
    </subcellularLocation>
</comment>
<dbReference type="Proteomes" id="UP001590951">
    <property type="component" value="Unassembled WGS sequence"/>
</dbReference>
<keyword evidence="5" id="KW-1185">Reference proteome</keyword>
<evidence type="ECO:0000313" key="5">
    <source>
        <dbReference type="Proteomes" id="UP001590951"/>
    </source>
</evidence>
<evidence type="ECO:0000259" key="3">
    <source>
        <dbReference type="Pfam" id="PF00808"/>
    </source>
</evidence>
<dbReference type="PANTHER" id="PTHR46138:SF1">
    <property type="entry name" value="PROTEIN DR1"/>
    <property type="match status" value="1"/>
</dbReference>
<dbReference type="CDD" id="cd22905">
    <property type="entry name" value="HFD_Dr1"/>
    <property type="match status" value="1"/>
</dbReference>
<dbReference type="SUPFAM" id="SSF47113">
    <property type="entry name" value="Histone-fold"/>
    <property type="match status" value="1"/>
</dbReference>
<keyword evidence="2" id="KW-0539">Nucleus</keyword>
<dbReference type="InterPro" id="IPR042225">
    <property type="entry name" value="Ncb2"/>
</dbReference>
<gene>
    <name evidence="4" type="ORF">ABVK25_001740</name>
</gene>
<sequence length="144" mass="16077">MSDREFGGTDDLSLPKATVQKIINEILASPDSETSIAFGKDARDLLIDCCVEFITLISSEANEIAEKESKKTIATEHIDKALRELGFPEYVREVLASAGEMKESLKTREKRTSKMDQSGLTQEELLEQQQALFRSATSKFNQES</sequence>
<dbReference type="PANTHER" id="PTHR46138">
    <property type="entry name" value="PROTEIN DR1"/>
    <property type="match status" value="1"/>
</dbReference>
<dbReference type="Pfam" id="PF00808">
    <property type="entry name" value="CBFD_NFYB_HMF"/>
    <property type="match status" value="1"/>
</dbReference>
<evidence type="ECO:0000256" key="2">
    <source>
        <dbReference type="ARBA" id="ARBA00023242"/>
    </source>
</evidence>
<dbReference type="InterPro" id="IPR009072">
    <property type="entry name" value="Histone-fold"/>
</dbReference>
<name>A0ABR4BJX8_9LECA</name>
<evidence type="ECO:0000313" key="4">
    <source>
        <dbReference type="EMBL" id="KAL2058122.1"/>
    </source>
</evidence>
<dbReference type="EMBL" id="JBHFEH010000003">
    <property type="protein sequence ID" value="KAL2058122.1"/>
    <property type="molecule type" value="Genomic_DNA"/>
</dbReference>
<reference evidence="4 5" key="1">
    <citation type="submission" date="2024-09" db="EMBL/GenBank/DDBJ databases">
        <title>Rethinking Asexuality: The Enigmatic Case of Functional Sexual Genes in Lepraria (Stereocaulaceae).</title>
        <authorList>
            <person name="Doellman M."/>
            <person name="Sun Y."/>
            <person name="Barcenas-Pena A."/>
            <person name="Lumbsch H.T."/>
            <person name="Grewe F."/>
        </authorList>
    </citation>
    <scope>NUCLEOTIDE SEQUENCE [LARGE SCALE GENOMIC DNA]</scope>
    <source>
        <strain evidence="4 5">Grewe 0041</strain>
    </source>
</reference>
<proteinExistence type="predicted"/>
<feature type="domain" description="Transcription factor CBF/NF-Y/archaeal histone" evidence="3">
    <location>
        <begin position="13"/>
        <end position="82"/>
    </location>
</feature>
<dbReference type="InterPro" id="IPR003958">
    <property type="entry name" value="CBFA_NFYB_domain"/>
</dbReference>
<evidence type="ECO:0000256" key="1">
    <source>
        <dbReference type="ARBA" id="ARBA00004123"/>
    </source>
</evidence>
<organism evidence="4 5">
    <name type="scientific">Lepraria finkii</name>
    <dbReference type="NCBI Taxonomy" id="1340010"/>
    <lineage>
        <taxon>Eukaryota</taxon>
        <taxon>Fungi</taxon>
        <taxon>Dikarya</taxon>
        <taxon>Ascomycota</taxon>
        <taxon>Pezizomycotina</taxon>
        <taxon>Lecanoromycetes</taxon>
        <taxon>OSLEUM clade</taxon>
        <taxon>Lecanoromycetidae</taxon>
        <taxon>Lecanorales</taxon>
        <taxon>Lecanorineae</taxon>
        <taxon>Stereocaulaceae</taxon>
        <taxon>Lepraria</taxon>
    </lineage>
</organism>